<evidence type="ECO:0000313" key="4">
    <source>
        <dbReference type="EMBL" id="OEH48970.1"/>
    </source>
</evidence>
<evidence type="ECO:0000313" key="5">
    <source>
        <dbReference type="Proteomes" id="UP000095229"/>
    </source>
</evidence>
<proteinExistence type="predicted"/>
<dbReference type="PATRIC" id="fig|45071.6.peg.496"/>
<dbReference type="PANTHER" id="PTHR24198">
    <property type="entry name" value="ANKYRIN REPEAT AND PROTEIN KINASE DOMAIN-CONTAINING PROTEIN"/>
    <property type="match status" value="1"/>
</dbReference>
<organism evidence="4 5">
    <name type="scientific">Legionella parisiensis</name>
    <dbReference type="NCBI Taxonomy" id="45071"/>
    <lineage>
        <taxon>Bacteria</taxon>
        <taxon>Pseudomonadati</taxon>
        <taxon>Pseudomonadota</taxon>
        <taxon>Gammaproteobacteria</taxon>
        <taxon>Legionellales</taxon>
        <taxon>Legionellaceae</taxon>
        <taxon>Legionella</taxon>
    </lineage>
</organism>
<evidence type="ECO:0000256" key="1">
    <source>
        <dbReference type="ARBA" id="ARBA00022737"/>
    </source>
</evidence>
<dbReference type="PROSITE" id="PS50088">
    <property type="entry name" value="ANK_REPEAT"/>
    <property type="match status" value="2"/>
</dbReference>
<name>A0A1E5JWV8_9GAMM</name>
<dbReference type="Pfam" id="PF12796">
    <property type="entry name" value="Ank_2"/>
    <property type="match status" value="1"/>
</dbReference>
<evidence type="ECO:0000256" key="3">
    <source>
        <dbReference type="PROSITE-ProRule" id="PRU00023"/>
    </source>
</evidence>
<dbReference type="InterPro" id="IPR002110">
    <property type="entry name" value="Ankyrin_rpt"/>
</dbReference>
<reference evidence="4 5" key="1">
    <citation type="submission" date="2016-02" db="EMBL/GenBank/DDBJ databases">
        <title>Secondary metabolites in Legionella.</title>
        <authorList>
            <person name="Tobias N.J."/>
            <person name="Bode H.B."/>
        </authorList>
    </citation>
    <scope>NUCLEOTIDE SEQUENCE [LARGE SCALE GENOMIC DNA]</scope>
    <source>
        <strain evidence="4 5">DSM 19216</strain>
    </source>
</reference>
<dbReference type="PANTHER" id="PTHR24198:SF165">
    <property type="entry name" value="ANKYRIN REPEAT-CONTAINING PROTEIN-RELATED"/>
    <property type="match status" value="1"/>
</dbReference>
<dbReference type="SMART" id="SM00248">
    <property type="entry name" value="ANK"/>
    <property type="match status" value="6"/>
</dbReference>
<gene>
    <name evidence="4" type="ORF">lpari_00022</name>
</gene>
<protein>
    <submittedName>
        <fullName evidence="4">Uncharacterized protein</fullName>
    </submittedName>
</protein>
<evidence type="ECO:0000256" key="2">
    <source>
        <dbReference type="ARBA" id="ARBA00023043"/>
    </source>
</evidence>
<comment type="caution">
    <text evidence="4">The sequence shown here is derived from an EMBL/GenBank/DDBJ whole genome shotgun (WGS) entry which is preliminary data.</text>
</comment>
<feature type="repeat" description="ANK" evidence="3">
    <location>
        <begin position="445"/>
        <end position="477"/>
    </location>
</feature>
<dbReference type="Gene3D" id="1.25.40.20">
    <property type="entry name" value="Ankyrin repeat-containing domain"/>
    <property type="match status" value="1"/>
</dbReference>
<dbReference type="RefSeq" id="WP_058516387.1">
    <property type="nucleotide sequence ID" value="NZ_CAAAIE010000004.1"/>
</dbReference>
<dbReference type="Proteomes" id="UP000095229">
    <property type="component" value="Unassembled WGS sequence"/>
</dbReference>
<dbReference type="PROSITE" id="PS50297">
    <property type="entry name" value="ANK_REP_REGION"/>
    <property type="match status" value="1"/>
</dbReference>
<dbReference type="SUPFAM" id="SSF48403">
    <property type="entry name" value="Ankyrin repeat"/>
    <property type="match status" value="1"/>
</dbReference>
<dbReference type="EMBL" id="LSOG01000001">
    <property type="protein sequence ID" value="OEH48970.1"/>
    <property type="molecule type" value="Genomic_DNA"/>
</dbReference>
<accession>A0A1E5JWV8</accession>
<dbReference type="STRING" id="45071.Lpar_0459"/>
<keyword evidence="1" id="KW-0677">Repeat</keyword>
<keyword evidence="2 3" id="KW-0040">ANK repeat</keyword>
<feature type="repeat" description="ANK" evidence="3">
    <location>
        <begin position="379"/>
        <end position="411"/>
    </location>
</feature>
<sequence>MHSLQSLILSFLPSTHGVIWAQMKELNYDISSDGICAGLTQMWMQAIAIDEEDKFIQRLSLLLTIPANQLPNLIDAAKNKVKTKSALRKKERDTTEIMPFFDGVKLAQEPQKHAEIFGEKLTQENITKISNKTTSSVKLEEKGLLVPLMSQAGVFTEKNLNSYFKNLRNILAQDPTMRVPISLSCTNHRIGITYNNKSKQWHIFDANRIPFITYTRSPGKYIMKAFNERPVTAMHISLSTSAQTFNPEIKKELERLKQSCVVTAEMIEMRTNLGSSLPYMAATLGDIDTLKKLAACGMDLSKEIQGPEDKKITLLAHALNSVYPELIQFLKESGVNLNDNVLIDNKLHLPICLAAVKDDPQLIRIFKACGADINQCDTYGLSAISYAATSGKLECLQCLAMLGANLAATDANGVPPAAYAAMYNHPEILEYLSQSSISINQADRNGYTPSDYAANKGNVDVIPVLAKHGANFFQDDALGKSALRRALEKNHWPAVCCMLNTMPAHGIKELSSLTARMLVLNQDKLVDAVIDNIKKMPHKEQLYAVDELCNKSSLLGVILAKQAHENLGFFDTQKKDIEPAYISKIKEAVELSPSPKLN</sequence>
<keyword evidence="5" id="KW-1185">Reference proteome</keyword>
<dbReference type="InterPro" id="IPR036770">
    <property type="entry name" value="Ankyrin_rpt-contain_sf"/>
</dbReference>
<dbReference type="AlphaFoldDB" id="A0A1E5JWV8"/>